<protein>
    <recommendedName>
        <fullName evidence="2">C-type lectin domain-containing protein</fullName>
    </recommendedName>
</protein>
<dbReference type="EMBL" id="CATQJA010002632">
    <property type="protein sequence ID" value="CAJ0574640.1"/>
    <property type="molecule type" value="Genomic_DNA"/>
</dbReference>
<keyword evidence="4" id="KW-1185">Reference proteome</keyword>
<dbReference type="AlphaFoldDB" id="A0AA36CUV9"/>
<keyword evidence="1" id="KW-0812">Transmembrane</keyword>
<feature type="transmembrane region" description="Helical" evidence="1">
    <location>
        <begin position="23"/>
        <end position="45"/>
    </location>
</feature>
<keyword evidence="1" id="KW-0472">Membrane</keyword>
<proteinExistence type="predicted"/>
<evidence type="ECO:0000313" key="4">
    <source>
        <dbReference type="Proteomes" id="UP001177023"/>
    </source>
</evidence>
<dbReference type="InterPro" id="IPR016187">
    <property type="entry name" value="CTDL_fold"/>
</dbReference>
<evidence type="ECO:0000256" key="1">
    <source>
        <dbReference type="SAM" id="Phobius"/>
    </source>
</evidence>
<dbReference type="InterPro" id="IPR016186">
    <property type="entry name" value="C-type_lectin-like/link_sf"/>
</dbReference>
<sequence>MHPYFTSRAARRSLAEQTAFRNILRSLAVALSIYALGVTVCVYLLNRGQHALCGRPSGTTCRPGWYPAPEFKKCLKVFFGQTSSITAAQACHAMDAVLLTLNNIEEEYFVLNMEVGGEPLRKRCEYLLLSPWSEGSGRQLTGPKGAQTLYSNFVGDEQQKDERCAWIETRRYKPPHHPPTNFSGTWISEGCDVARSRSAYICEKEESIKDEL</sequence>
<accession>A0AA36CUV9</accession>
<gene>
    <name evidence="3" type="ORF">MSPICULIGERA_LOCUS12970</name>
</gene>
<dbReference type="Pfam" id="PF00059">
    <property type="entry name" value="Lectin_C"/>
    <property type="match status" value="1"/>
</dbReference>
<dbReference type="SMART" id="SM00034">
    <property type="entry name" value="CLECT"/>
    <property type="match status" value="1"/>
</dbReference>
<comment type="caution">
    <text evidence="3">The sequence shown here is derived from an EMBL/GenBank/DDBJ whole genome shotgun (WGS) entry which is preliminary data.</text>
</comment>
<evidence type="ECO:0000313" key="3">
    <source>
        <dbReference type="EMBL" id="CAJ0574640.1"/>
    </source>
</evidence>
<dbReference type="CDD" id="cd00037">
    <property type="entry name" value="CLECT"/>
    <property type="match status" value="1"/>
</dbReference>
<feature type="non-terminal residue" evidence="3">
    <location>
        <position position="212"/>
    </location>
</feature>
<reference evidence="3" key="1">
    <citation type="submission" date="2023-06" db="EMBL/GenBank/DDBJ databases">
        <authorList>
            <person name="Delattre M."/>
        </authorList>
    </citation>
    <scope>NUCLEOTIDE SEQUENCE</scope>
    <source>
        <strain evidence="3">AF72</strain>
    </source>
</reference>
<dbReference type="SUPFAM" id="SSF56436">
    <property type="entry name" value="C-type lectin-like"/>
    <property type="match status" value="1"/>
</dbReference>
<dbReference type="Gene3D" id="3.10.100.10">
    <property type="entry name" value="Mannose-Binding Protein A, subunit A"/>
    <property type="match status" value="1"/>
</dbReference>
<evidence type="ECO:0000259" key="2">
    <source>
        <dbReference type="SMART" id="SM00034"/>
    </source>
</evidence>
<dbReference type="Proteomes" id="UP001177023">
    <property type="component" value="Unassembled WGS sequence"/>
</dbReference>
<keyword evidence="1" id="KW-1133">Transmembrane helix</keyword>
<dbReference type="InterPro" id="IPR001304">
    <property type="entry name" value="C-type_lectin-like"/>
</dbReference>
<feature type="domain" description="C-type lectin" evidence="2">
    <location>
        <begin position="61"/>
        <end position="203"/>
    </location>
</feature>
<organism evidence="3 4">
    <name type="scientific">Mesorhabditis spiculigera</name>
    <dbReference type="NCBI Taxonomy" id="96644"/>
    <lineage>
        <taxon>Eukaryota</taxon>
        <taxon>Metazoa</taxon>
        <taxon>Ecdysozoa</taxon>
        <taxon>Nematoda</taxon>
        <taxon>Chromadorea</taxon>
        <taxon>Rhabditida</taxon>
        <taxon>Rhabditina</taxon>
        <taxon>Rhabditomorpha</taxon>
        <taxon>Rhabditoidea</taxon>
        <taxon>Rhabditidae</taxon>
        <taxon>Mesorhabditinae</taxon>
        <taxon>Mesorhabditis</taxon>
    </lineage>
</organism>
<name>A0AA36CUV9_9BILA</name>